<evidence type="ECO:0000256" key="1">
    <source>
        <dbReference type="SAM" id="MobiDB-lite"/>
    </source>
</evidence>
<gene>
    <name evidence="2" type="primary">gb25605</name>
    <name evidence="2" type="ORF">PR202_gb25605</name>
</gene>
<feature type="region of interest" description="Disordered" evidence="1">
    <location>
        <begin position="32"/>
        <end position="117"/>
    </location>
</feature>
<reference evidence="2" key="2">
    <citation type="submission" date="2021-12" db="EMBL/GenBank/DDBJ databases">
        <title>Resequencing data analysis of finger millet.</title>
        <authorList>
            <person name="Hatakeyama M."/>
            <person name="Aluri S."/>
            <person name="Balachadran M.T."/>
            <person name="Sivarajan S.R."/>
            <person name="Poveda L."/>
            <person name="Shimizu-Inatsugi R."/>
            <person name="Schlapbach R."/>
            <person name="Sreeman S.M."/>
            <person name="Shimizu K.K."/>
        </authorList>
    </citation>
    <scope>NUCLEOTIDE SEQUENCE</scope>
</reference>
<protein>
    <submittedName>
        <fullName evidence="2">Uncharacterized protein</fullName>
    </submittedName>
</protein>
<feature type="compositionally biased region" description="Basic residues" evidence="1">
    <location>
        <begin position="61"/>
        <end position="74"/>
    </location>
</feature>
<feature type="compositionally biased region" description="Low complexity" evidence="1">
    <location>
        <begin position="97"/>
        <end position="117"/>
    </location>
</feature>
<comment type="caution">
    <text evidence="2">The sequence shown here is derived from an EMBL/GenBank/DDBJ whole genome shotgun (WGS) entry which is preliminary data.</text>
</comment>
<organism evidence="2 3">
    <name type="scientific">Eleusine coracana subsp. coracana</name>
    <dbReference type="NCBI Taxonomy" id="191504"/>
    <lineage>
        <taxon>Eukaryota</taxon>
        <taxon>Viridiplantae</taxon>
        <taxon>Streptophyta</taxon>
        <taxon>Embryophyta</taxon>
        <taxon>Tracheophyta</taxon>
        <taxon>Spermatophyta</taxon>
        <taxon>Magnoliopsida</taxon>
        <taxon>Liliopsida</taxon>
        <taxon>Poales</taxon>
        <taxon>Poaceae</taxon>
        <taxon>PACMAD clade</taxon>
        <taxon>Chloridoideae</taxon>
        <taxon>Cynodonteae</taxon>
        <taxon>Eleusininae</taxon>
        <taxon>Eleusine</taxon>
    </lineage>
</organism>
<sequence length="177" mass="17791">MELKSSTMSWSTWNTGSAGCTAATITESRRGCAAFGSGSGPVRRGDPGPGEPGPGVAGLLRHGRGGRAGIRRRGQAIPRATTNFPVDDHQATLPATTSGGNSGVVAASSSSSRDSTPVSATVKHYSASPLLFDLNLEASPGSVSLSSSSSTVLDAAPPAVNLGFDLNLPPPAEIMMA</sequence>
<dbReference type="EMBL" id="BQKI01000090">
    <property type="protein sequence ID" value="GJN36716.1"/>
    <property type="molecule type" value="Genomic_DNA"/>
</dbReference>
<dbReference type="AlphaFoldDB" id="A0AAV5FP04"/>
<evidence type="ECO:0000313" key="3">
    <source>
        <dbReference type="Proteomes" id="UP001054889"/>
    </source>
</evidence>
<name>A0AAV5FP04_ELECO</name>
<evidence type="ECO:0000313" key="2">
    <source>
        <dbReference type="EMBL" id="GJN36716.1"/>
    </source>
</evidence>
<reference evidence="2" key="1">
    <citation type="journal article" date="2018" name="DNA Res.">
        <title>Multiple hybrid de novo genome assembly of finger millet, an orphan allotetraploid crop.</title>
        <authorList>
            <person name="Hatakeyama M."/>
            <person name="Aluri S."/>
            <person name="Balachadran M.T."/>
            <person name="Sivarajan S.R."/>
            <person name="Patrignani A."/>
            <person name="Gruter S."/>
            <person name="Poveda L."/>
            <person name="Shimizu-Inatsugi R."/>
            <person name="Baeten J."/>
            <person name="Francoijs K.J."/>
            <person name="Nataraja K.N."/>
            <person name="Reddy Y.A.N."/>
            <person name="Phadnis S."/>
            <person name="Ravikumar R.L."/>
            <person name="Schlapbach R."/>
            <person name="Sreeman S.M."/>
            <person name="Shimizu K.K."/>
        </authorList>
    </citation>
    <scope>NUCLEOTIDE SEQUENCE</scope>
</reference>
<dbReference type="Proteomes" id="UP001054889">
    <property type="component" value="Unassembled WGS sequence"/>
</dbReference>
<keyword evidence="3" id="KW-1185">Reference proteome</keyword>
<dbReference type="PROSITE" id="PS51257">
    <property type="entry name" value="PROKAR_LIPOPROTEIN"/>
    <property type="match status" value="1"/>
</dbReference>
<proteinExistence type="predicted"/>
<accession>A0AAV5FP04</accession>